<reference evidence="2 3" key="1">
    <citation type="submission" date="2018-06" db="EMBL/GenBank/DDBJ databases">
        <title>Complete Genomes of Monosporascus.</title>
        <authorList>
            <person name="Robinson A.J."/>
            <person name="Natvig D.O."/>
        </authorList>
    </citation>
    <scope>NUCLEOTIDE SEQUENCE [LARGE SCALE GENOMIC DNA]</scope>
    <source>
        <strain evidence="2 3">CBS 609.92</strain>
    </source>
</reference>
<comment type="caution">
    <text evidence="2">The sequence shown here is derived from an EMBL/GenBank/DDBJ whole genome shotgun (WGS) entry which is preliminary data.</text>
</comment>
<dbReference type="SUPFAM" id="SSF53335">
    <property type="entry name" value="S-adenosyl-L-methionine-dependent methyltransferases"/>
    <property type="match status" value="1"/>
</dbReference>
<evidence type="ECO:0000313" key="3">
    <source>
        <dbReference type="Proteomes" id="UP000294003"/>
    </source>
</evidence>
<organism evidence="2 3">
    <name type="scientific">Monosporascus cannonballus</name>
    <dbReference type="NCBI Taxonomy" id="155416"/>
    <lineage>
        <taxon>Eukaryota</taxon>
        <taxon>Fungi</taxon>
        <taxon>Dikarya</taxon>
        <taxon>Ascomycota</taxon>
        <taxon>Pezizomycotina</taxon>
        <taxon>Sordariomycetes</taxon>
        <taxon>Xylariomycetidae</taxon>
        <taxon>Xylariales</taxon>
        <taxon>Xylariales incertae sedis</taxon>
        <taxon>Monosporascus</taxon>
    </lineage>
</organism>
<dbReference type="EMBL" id="QJNS01000158">
    <property type="protein sequence ID" value="RYO84589.1"/>
    <property type="molecule type" value="Genomic_DNA"/>
</dbReference>
<sequence length="376" mass="39970">MALISRLALLGPESAESAEPEDILGESLAVIFPDDLIVQHGDPDHALAWTSPHLPRPLRLARAEPPDRHDRYLFSHYLWNASLLLAELVEAGTLGVPLAAPSGLGAPPPPRASGGSGGSGTGTSESRRSDDAGEAEDAEKKVAGDGDAGSGNGVPLPEAGGNRASANRQPREPEKEAADLSIFSVRGKRVLELGAGAALPSLVASVAGAAGVAVTDYPSPTIIEMLARNVAANAVVENSPLSPPAACPAEVHGHEWGDLSSPFAAQNRGAFDRVMSCDCLWMPWQHANLRHSIGWFLAPGPEGRAWVVAGFHTGRMQMRDFFDAEALRADAGLEVERIWERDCGGAERGWVWDRGPEDASERKRWLVVAVLRRVRD</sequence>
<keyword evidence="3" id="KW-1185">Reference proteome</keyword>
<accession>A0ABY0H4U1</accession>
<dbReference type="PANTHER" id="PTHR14614:SF104">
    <property type="entry name" value="N-METHYLTRANSFERASE, PUTATIVE (AFU_ORTHOLOGUE AFUA_1G17750)-RELATED"/>
    <property type="match status" value="1"/>
</dbReference>
<feature type="compositionally biased region" description="Basic and acidic residues" evidence="1">
    <location>
        <begin position="169"/>
        <end position="178"/>
    </location>
</feature>
<dbReference type="InterPro" id="IPR019410">
    <property type="entry name" value="Methyltransf_16"/>
</dbReference>
<dbReference type="Pfam" id="PF10294">
    <property type="entry name" value="Methyltransf_16"/>
    <property type="match status" value="1"/>
</dbReference>
<evidence type="ECO:0008006" key="4">
    <source>
        <dbReference type="Google" id="ProtNLM"/>
    </source>
</evidence>
<evidence type="ECO:0000313" key="2">
    <source>
        <dbReference type="EMBL" id="RYO84589.1"/>
    </source>
</evidence>
<evidence type="ECO:0000256" key="1">
    <source>
        <dbReference type="SAM" id="MobiDB-lite"/>
    </source>
</evidence>
<proteinExistence type="predicted"/>
<gene>
    <name evidence="2" type="ORF">DL762_005579</name>
</gene>
<dbReference type="Proteomes" id="UP000294003">
    <property type="component" value="Unassembled WGS sequence"/>
</dbReference>
<dbReference type="PANTHER" id="PTHR14614">
    <property type="entry name" value="HEPATOCELLULAR CARCINOMA-ASSOCIATED ANTIGEN"/>
    <property type="match status" value="1"/>
</dbReference>
<dbReference type="InterPro" id="IPR029063">
    <property type="entry name" value="SAM-dependent_MTases_sf"/>
</dbReference>
<feature type="region of interest" description="Disordered" evidence="1">
    <location>
        <begin position="102"/>
        <end position="179"/>
    </location>
</feature>
<dbReference type="Gene3D" id="3.40.50.150">
    <property type="entry name" value="Vaccinia Virus protein VP39"/>
    <property type="match status" value="1"/>
</dbReference>
<name>A0ABY0H4U1_9PEZI</name>
<protein>
    <recommendedName>
        <fullName evidence="4">Nicotinamide N-methyltransferase</fullName>
    </recommendedName>
</protein>